<keyword evidence="2" id="KW-1185">Reference proteome</keyword>
<sequence>MSSQFLQENAVGNGVKGFTKGQDCLPRDSVNQAPKQAKLCPLEVQGSSSADPSPYFSKNQKLYHFRIAMPKTASNCHITHKSFSVCKNQVQWGTFPSWLPHQLCEEVIIFHTLWEPPRLFPLCCIVSSPADVWQNKFRFYPNKQNSHKTIQVILKLEKRRLRGDLIALYNYLKGGGREVTSDRTRGSGLQLHQGRFRLDIGKFYFTERVIKPWNRLPREVVESPSLEVFKRRLDEVLREMDGFVWPYESKLLSERRCPRYFRLDCPQVVERPFLCLLYWTTQPVPRLDNPFGEDIFPNIQSKPPLAQLEAISSCPIACYLQEETDTDLATTSFQVVVESDEVSHQLPFPQPKQPQLPQPLLIKLTLHQLRCRSLDTFQHLNILLVVRGPKLNTVFEVRPHQCRVQGDNHFPSPAGHTISDTSQDAIGLLGHLGTVLTHIQLAVKQQPQVVVESNKVSPEPPFLQAKQAQLCQLLLLRLMLIKSFPKSAALHGVFVAQVQDLALSLVEPHTTGLGPSIQPVQIPL</sequence>
<comment type="caution">
    <text evidence="1">The sequence shown here is derived from an EMBL/GenBank/DDBJ whole genome shotgun (WGS) entry which is preliminary data.</text>
</comment>
<organism evidence="1 2">
    <name type="scientific">Mycteria americana</name>
    <name type="common">Wood stork</name>
    <dbReference type="NCBI Taxonomy" id="33587"/>
    <lineage>
        <taxon>Eukaryota</taxon>
        <taxon>Metazoa</taxon>
        <taxon>Chordata</taxon>
        <taxon>Craniata</taxon>
        <taxon>Vertebrata</taxon>
        <taxon>Euteleostomi</taxon>
        <taxon>Archelosauria</taxon>
        <taxon>Archosauria</taxon>
        <taxon>Dinosauria</taxon>
        <taxon>Saurischia</taxon>
        <taxon>Theropoda</taxon>
        <taxon>Coelurosauria</taxon>
        <taxon>Aves</taxon>
        <taxon>Neognathae</taxon>
        <taxon>Neoaves</taxon>
        <taxon>Aequornithes</taxon>
        <taxon>Ciconiiformes</taxon>
        <taxon>Ciconiidae</taxon>
        <taxon>Mycteria</taxon>
    </lineage>
</organism>
<evidence type="ECO:0000313" key="1">
    <source>
        <dbReference type="EMBL" id="KAK4825536.1"/>
    </source>
</evidence>
<dbReference type="EMBL" id="JAUNZN010000002">
    <property type="protein sequence ID" value="KAK4825536.1"/>
    <property type="molecule type" value="Genomic_DNA"/>
</dbReference>
<name>A0AAN7NIK1_MYCAM</name>
<accession>A0AAN7NIK1</accession>
<protein>
    <submittedName>
        <fullName evidence="1">Uncharacterized protein</fullName>
    </submittedName>
</protein>
<dbReference type="AlphaFoldDB" id="A0AAN7NIK1"/>
<gene>
    <name evidence="1" type="ORF">QYF61_000113</name>
</gene>
<evidence type="ECO:0000313" key="2">
    <source>
        <dbReference type="Proteomes" id="UP001333110"/>
    </source>
</evidence>
<dbReference type="Proteomes" id="UP001333110">
    <property type="component" value="Unassembled WGS sequence"/>
</dbReference>
<proteinExistence type="predicted"/>
<reference evidence="1 2" key="1">
    <citation type="journal article" date="2023" name="J. Hered.">
        <title>Chromosome-level genome of the wood stork (Mycteria americana) provides insight into avian chromosome evolution.</title>
        <authorList>
            <person name="Flamio R. Jr."/>
            <person name="Ramstad K.M."/>
        </authorList>
    </citation>
    <scope>NUCLEOTIDE SEQUENCE [LARGE SCALE GENOMIC DNA]</scope>
    <source>
        <strain evidence="1">JAX WOST 10</strain>
    </source>
</reference>